<keyword evidence="2" id="KW-1185">Reference proteome</keyword>
<reference evidence="1 2" key="1">
    <citation type="submission" date="2015-01" db="EMBL/GenBank/DDBJ databases">
        <title>Evolution of Trichinella species and genotypes.</title>
        <authorList>
            <person name="Korhonen P.K."/>
            <person name="Edoardo P."/>
            <person name="Giuseppe L.R."/>
            <person name="Gasser R.B."/>
        </authorList>
    </citation>
    <scope>NUCLEOTIDE SEQUENCE [LARGE SCALE GENOMIC DNA]</scope>
    <source>
        <strain evidence="1">ISS1980</strain>
    </source>
</reference>
<proteinExistence type="predicted"/>
<evidence type="ECO:0000313" key="2">
    <source>
        <dbReference type="Proteomes" id="UP000054843"/>
    </source>
</evidence>
<protein>
    <submittedName>
        <fullName evidence="1">Uncharacterized protein</fullName>
    </submittedName>
</protein>
<dbReference type="AlphaFoldDB" id="A0A0V1M0G9"/>
<comment type="caution">
    <text evidence="1">The sequence shown here is derived from an EMBL/GenBank/DDBJ whole genome shotgun (WGS) entry which is preliminary data.</text>
</comment>
<dbReference type="EMBL" id="JYDO01000656">
    <property type="protein sequence ID" value="KRZ64926.1"/>
    <property type="molecule type" value="Genomic_DNA"/>
</dbReference>
<dbReference type="Proteomes" id="UP000054843">
    <property type="component" value="Unassembled WGS sequence"/>
</dbReference>
<evidence type="ECO:0000313" key="1">
    <source>
        <dbReference type="EMBL" id="KRZ64926.1"/>
    </source>
</evidence>
<organism evidence="1 2">
    <name type="scientific">Trichinella papuae</name>
    <dbReference type="NCBI Taxonomy" id="268474"/>
    <lineage>
        <taxon>Eukaryota</taxon>
        <taxon>Metazoa</taxon>
        <taxon>Ecdysozoa</taxon>
        <taxon>Nematoda</taxon>
        <taxon>Enoplea</taxon>
        <taxon>Dorylaimia</taxon>
        <taxon>Trichinellida</taxon>
        <taxon>Trichinellidae</taxon>
        <taxon>Trichinella</taxon>
    </lineage>
</organism>
<accession>A0A0V1M0G9</accession>
<sequence length="67" mass="7086">MKTIPEKTKWGVVLMENKNTTEKVIEKIASQNGSAPSTNGHSCGGGGTKICVQLLKGNSAWLNKSPS</sequence>
<gene>
    <name evidence="1" type="ORF">T10_13084</name>
</gene>
<name>A0A0V1M0G9_9BILA</name>